<dbReference type="HOGENOM" id="CLU_014923_3_1_1"/>
<evidence type="ECO:0000313" key="10">
    <source>
        <dbReference type="EMBL" id="EED94426.1"/>
    </source>
</evidence>
<evidence type="ECO:0000256" key="2">
    <source>
        <dbReference type="ARBA" id="ARBA00007299"/>
    </source>
</evidence>
<proteinExistence type="inferred from homology"/>
<dbReference type="Proteomes" id="UP000001449">
    <property type="component" value="Chromosome 3"/>
</dbReference>
<feature type="domain" description="DNA polymerase alpha/delta/epsilon subunit B" evidence="8">
    <location>
        <begin position="412"/>
        <end position="659"/>
    </location>
</feature>
<dbReference type="RefSeq" id="XP_002288990.1">
    <property type="nucleotide sequence ID" value="XM_002288954.1"/>
</dbReference>
<keyword evidence="11" id="KW-1185">Reference proteome</keyword>
<evidence type="ECO:0000256" key="4">
    <source>
        <dbReference type="ARBA" id="ARBA00022705"/>
    </source>
</evidence>
<organism evidence="10 11">
    <name type="scientific">Thalassiosira pseudonana</name>
    <name type="common">Marine diatom</name>
    <name type="synonym">Cyclotella nana</name>
    <dbReference type="NCBI Taxonomy" id="35128"/>
    <lineage>
        <taxon>Eukaryota</taxon>
        <taxon>Sar</taxon>
        <taxon>Stramenopiles</taxon>
        <taxon>Ochrophyta</taxon>
        <taxon>Bacillariophyta</taxon>
        <taxon>Coscinodiscophyceae</taxon>
        <taxon>Thalassiosirophycidae</taxon>
        <taxon>Thalassiosirales</taxon>
        <taxon>Thalassiosiraceae</taxon>
        <taxon>Thalassiosira</taxon>
    </lineage>
</organism>
<protein>
    <recommendedName>
        <fullName evidence="3 6">DNA polymerase alpha subunit B</fullName>
    </recommendedName>
</protein>
<dbReference type="KEGG" id="tps:THAPSDRAFT_3787"/>
<dbReference type="InterPro" id="IPR016722">
    <property type="entry name" value="DNA_pol_alpha_bsu"/>
</dbReference>
<dbReference type="PIRSF" id="PIRSF018300">
    <property type="entry name" value="DNA_pol_alph_2"/>
    <property type="match status" value="1"/>
</dbReference>
<evidence type="ECO:0000256" key="6">
    <source>
        <dbReference type="PIRNR" id="PIRNR018300"/>
    </source>
</evidence>
<reference evidence="10 11" key="1">
    <citation type="journal article" date="2004" name="Science">
        <title>The genome of the diatom Thalassiosira pseudonana: ecology, evolution, and metabolism.</title>
        <authorList>
            <person name="Armbrust E.V."/>
            <person name="Berges J.A."/>
            <person name="Bowler C."/>
            <person name="Green B.R."/>
            <person name="Martinez D."/>
            <person name="Putnam N.H."/>
            <person name="Zhou S."/>
            <person name="Allen A.E."/>
            <person name="Apt K.E."/>
            <person name="Bechner M."/>
            <person name="Brzezinski M.A."/>
            <person name="Chaal B.K."/>
            <person name="Chiovitti A."/>
            <person name="Davis A.K."/>
            <person name="Demarest M.S."/>
            <person name="Detter J.C."/>
            <person name="Glavina T."/>
            <person name="Goodstein D."/>
            <person name="Hadi M.Z."/>
            <person name="Hellsten U."/>
            <person name="Hildebrand M."/>
            <person name="Jenkins B.D."/>
            <person name="Jurka J."/>
            <person name="Kapitonov V.V."/>
            <person name="Kroger N."/>
            <person name="Lau W.W."/>
            <person name="Lane T.W."/>
            <person name="Larimer F.W."/>
            <person name="Lippmeier J.C."/>
            <person name="Lucas S."/>
            <person name="Medina M."/>
            <person name="Montsant A."/>
            <person name="Obornik M."/>
            <person name="Parker M.S."/>
            <person name="Palenik B."/>
            <person name="Pazour G.J."/>
            <person name="Richardson P.M."/>
            <person name="Rynearson T.A."/>
            <person name="Saito M.A."/>
            <person name="Schwartz D.C."/>
            <person name="Thamatrakoln K."/>
            <person name="Valentin K."/>
            <person name="Vardi A."/>
            <person name="Wilkerson F.P."/>
            <person name="Rokhsar D.S."/>
        </authorList>
    </citation>
    <scope>NUCLEOTIDE SEQUENCE [LARGE SCALE GENOMIC DNA]</scope>
    <source>
        <strain evidence="10 11">CCMP1335</strain>
    </source>
</reference>
<dbReference type="eggNOG" id="KOG1625">
    <property type="taxonomic scope" value="Eukaryota"/>
</dbReference>
<evidence type="ECO:0000259" key="8">
    <source>
        <dbReference type="Pfam" id="PF04042"/>
    </source>
</evidence>
<keyword evidence="4 6" id="KW-0235">DNA replication</keyword>
<comment type="function">
    <text evidence="6">Accessory subunit of the DNA polymerase alpha complex (also known as the alpha DNA polymerase-primase complex) which plays an essential role in the initiation of DNA synthesis.</text>
</comment>
<dbReference type="GeneID" id="7449563"/>
<evidence type="ECO:0000259" key="9">
    <source>
        <dbReference type="Pfam" id="PF22062"/>
    </source>
</evidence>
<dbReference type="PANTHER" id="PTHR23061">
    <property type="entry name" value="DNA POLYMERASE 2 ALPHA 70 KDA SUBUNIT"/>
    <property type="match status" value="1"/>
</dbReference>
<comment type="similarity">
    <text evidence="2 6">Belongs to the DNA polymerase alpha subunit B family.</text>
</comment>
<dbReference type="STRING" id="35128.B8BYS5"/>
<feature type="domain" description="DNA polymerase alpha subunit B OB" evidence="9">
    <location>
        <begin position="293"/>
        <end position="382"/>
    </location>
</feature>
<dbReference type="EMBL" id="CM000640">
    <property type="protein sequence ID" value="EED94426.1"/>
    <property type="molecule type" value="Genomic_DNA"/>
</dbReference>
<dbReference type="GO" id="GO:0003677">
    <property type="term" value="F:DNA binding"/>
    <property type="evidence" value="ECO:0007669"/>
    <property type="project" value="InterPro"/>
</dbReference>
<sequence>MTSTLKNEITSAFTTVGLTSLPAPLVTKLTGLSTSLRLTPRQLAEAWEAHSLTRNVDVLDDVTFGGYQSALAKEAESKGLIASSSVDSKRNVVVMQSSGLGKRTAPHSSVTPSPMAKRGAQTPQSASGATAPADRSGLSAVDNLTTPSGKVPISPGMKHPGVASANQITPTAKSAPKYQDRTGTGSLVTSYNPNSLPTAVEVNAQNADNATTQKTCTIQYHPSSTHPQPPTKSTPFRHMFTPLATRAKALESRILTMSDSICEKYNIKSEEEEMLKYEHVSAEVVDDNMACWTPVGIPKQGKVVCVGRICNEAHEGRLNRASIRLEGSRKDSSGSRIHLDLNSLVTNNDNNQSYSFFPGQIVAVEGINSSGRTMQASRLYEGVPPPVEKSTAKELIKYNYGPDGQNGMPLSIVSMCGPFTTKDNLEYDPLVDMVMKISEDQPDVVIMCGPFVDGRQPLVQGGEPTITDEDGNEKKVSYENLFQTKFAALLEEMYANDPDMKTQFVLVPSTEDMICESVYPQPPLVNQEVTSGVKKFNDEFGNLGLNYVEIAGRENIKTSERTKRVHCVSNPCTLKINELSVGVTSSDVLFHISSDETNANLPPGGRLTRIAQHLIQQRSYYPLFPAAKGACLDLSRSDEWEMPVQPDILIVPSKLTTFARKVLDTTVVVNPGELTKNTTGGTYAVIDVHPMKKEALEKGGDAEMEHGVQDRVRVDIKRI</sequence>
<evidence type="ECO:0000256" key="5">
    <source>
        <dbReference type="ARBA" id="ARBA00023242"/>
    </source>
</evidence>
<comment type="subcellular location">
    <subcellularLocation>
        <location evidence="1 6">Nucleus</location>
    </subcellularLocation>
</comment>
<evidence type="ECO:0000313" key="11">
    <source>
        <dbReference type="Proteomes" id="UP000001449"/>
    </source>
</evidence>
<dbReference type="GO" id="GO:0006270">
    <property type="term" value="P:DNA replication initiation"/>
    <property type="evidence" value="ECO:0000318"/>
    <property type="project" value="GO_Central"/>
</dbReference>
<keyword evidence="5 6" id="KW-0539">Nucleus</keyword>
<evidence type="ECO:0000256" key="3">
    <source>
        <dbReference type="ARBA" id="ARBA00018596"/>
    </source>
</evidence>
<dbReference type="PaxDb" id="35128-Thaps3787"/>
<dbReference type="AlphaFoldDB" id="B8BYS5"/>
<dbReference type="InterPro" id="IPR054300">
    <property type="entry name" value="OB_DPOA2"/>
</dbReference>
<dbReference type="InParanoid" id="B8BYS5"/>
<name>B8BYS5_THAPS</name>
<reference evidence="10 11" key="2">
    <citation type="journal article" date="2008" name="Nature">
        <title>The Phaeodactylum genome reveals the evolutionary history of diatom genomes.</title>
        <authorList>
            <person name="Bowler C."/>
            <person name="Allen A.E."/>
            <person name="Badger J.H."/>
            <person name="Grimwood J."/>
            <person name="Jabbari K."/>
            <person name="Kuo A."/>
            <person name="Maheswari U."/>
            <person name="Martens C."/>
            <person name="Maumus F."/>
            <person name="Otillar R.P."/>
            <person name="Rayko E."/>
            <person name="Salamov A."/>
            <person name="Vandepoele K."/>
            <person name="Beszteri B."/>
            <person name="Gruber A."/>
            <person name="Heijde M."/>
            <person name="Katinka M."/>
            <person name="Mock T."/>
            <person name="Valentin K."/>
            <person name="Verret F."/>
            <person name="Berges J.A."/>
            <person name="Brownlee C."/>
            <person name="Cadoret J.P."/>
            <person name="Chiovitti A."/>
            <person name="Choi C.J."/>
            <person name="Coesel S."/>
            <person name="De Martino A."/>
            <person name="Detter J.C."/>
            <person name="Durkin C."/>
            <person name="Falciatore A."/>
            <person name="Fournet J."/>
            <person name="Haruta M."/>
            <person name="Huysman M.J."/>
            <person name="Jenkins B.D."/>
            <person name="Jiroutova K."/>
            <person name="Jorgensen R.E."/>
            <person name="Joubert Y."/>
            <person name="Kaplan A."/>
            <person name="Kroger N."/>
            <person name="Kroth P.G."/>
            <person name="La Roche J."/>
            <person name="Lindquist E."/>
            <person name="Lommer M."/>
            <person name="Martin-Jezequel V."/>
            <person name="Lopez P.J."/>
            <person name="Lucas S."/>
            <person name="Mangogna M."/>
            <person name="McGinnis K."/>
            <person name="Medlin L.K."/>
            <person name="Montsant A."/>
            <person name="Oudot-Le Secq M.P."/>
            <person name="Napoli C."/>
            <person name="Obornik M."/>
            <person name="Parker M.S."/>
            <person name="Petit J.L."/>
            <person name="Porcel B.M."/>
            <person name="Poulsen N."/>
            <person name="Robison M."/>
            <person name="Rychlewski L."/>
            <person name="Rynearson T.A."/>
            <person name="Schmutz J."/>
            <person name="Shapiro H."/>
            <person name="Siaut M."/>
            <person name="Stanley M."/>
            <person name="Sussman M.R."/>
            <person name="Taylor A.R."/>
            <person name="Vardi A."/>
            <person name="von Dassow P."/>
            <person name="Vyverman W."/>
            <person name="Willis A."/>
            <person name="Wyrwicz L.S."/>
            <person name="Rokhsar D.S."/>
            <person name="Weissenbach J."/>
            <person name="Armbrust E.V."/>
            <person name="Green B.R."/>
            <person name="Van de Peer Y."/>
            <person name="Grigoriev I.V."/>
        </authorList>
    </citation>
    <scope>NUCLEOTIDE SEQUENCE [LARGE SCALE GENOMIC DNA]</scope>
    <source>
        <strain evidence="10 11">CCMP1335</strain>
    </source>
</reference>
<evidence type="ECO:0000256" key="1">
    <source>
        <dbReference type="ARBA" id="ARBA00004123"/>
    </source>
</evidence>
<dbReference type="PANTHER" id="PTHR23061:SF12">
    <property type="entry name" value="DNA POLYMERASE ALPHA SUBUNIT B"/>
    <property type="match status" value="1"/>
</dbReference>
<dbReference type="GO" id="GO:0005658">
    <property type="term" value="C:alpha DNA polymerase:primase complex"/>
    <property type="evidence" value="ECO:0000318"/>
    <property type="project" value="GO_Central"/>
</dbReference>
<gene>
    <name evidence="10" type="ORF">THAPSDRAFT_3787</name>
</gene>
<evidence type="ECO:0000256" key="7">
    <source>
        <dbReference type="SAM" id="MobiDB-lite"/>
    </source>
</evidence>
<dbReference type="Pfam" id="PF22062">
    <property type="entry name" value="OB_DPOA2"/>
    <property type="match status" value="1"/>
</dbReference>
<dbReference type="Pfam" id="PF04042">
    <property type="entry name" value="DNA_pol_E_B"/>
    <property type="match status" value="1"/>
</dbReference>
<dbReference type="Gene3D" id="3.60.21.60">
    <property type="match status" value="2"/>
</dbReference>
<feature type="region of interest" description="Disordered" evidence="7">
    <location>
        <begin position="96"/>
        <end position="164"/>
    </location>
</feature>
<accession>B8BYS5</accession>
<dbReference type="OMA" id="RFMYDRT"/>
<dbReference type="InterPro" id="IPR007185">
    <property type="entry name" value="DNA_pol_a/d/e_bsu"/>
</dbReference>